<dbReference type="EMBL" id="CP104275">
    <property type="protein sequence ID" value="UWX98449.1"/>
    <property type="molecule type" value="Genomic_DNA"/>
</dbReference>
<accession>A0ABY5YWU3</accession>
<name>A0ABY5YWU3_9MICC</name>
<proteinExistence type="predicted"/>
<dbReference type="Proteomes" id="UP001059859">
    <property type="component" value="Chromosome"/>
</dbReference>
<feature type="compositionally biased region" description="Polar residues" evidence="1">
    <location>
        <begin position="226"/>
        <end position="235"/>
    </location>
</feature>
<dbReference type="RefSeq" id="WP_260653534.1">
    <property type="nucleotide sequence ID" value="NZ_CP104275.1"/>
</dbReference>
<gene>
    <name evidence="2" type="ORF">N2K95_07335</name>
</gene>
<feature type="compositionally biased region" description="Basic and acidic residues" evidence="1">
    <location>
        <begin position="241"/>
        <end position="254"/>
    </location>
</feature>
<evidence type="ECO:0000313" key="2">
    <source>
        <dbReference type="EMBL" id="UWX98449.1"/>
    </source>
</evidence>
<organism evidence="2 3">
    <name type="scientific">Arthrobacter zhaoxinii</name>
    <dbReference type="NCBI Taxonomy" id="2964616"/>
    <lineage>
        <taxon>Bacteria</taxon>
        <taxon>Bacillati</taxon>
        <taxon>Actinomycetota</taxon>
        <taxon>Actinomycetes</taxon>
        <taxon>Micrococcales</taxon>
        <taxon>Micrococcaceae</taxon>
        <taxon>Arthrobacter</taxon>
    </lineage>
</organism>
<protein>
    <submittedName>
        <fullName evidence="2">Uncharacterized protein</fullName>
    </submittedName>
</protein>
<evidence type="ECO:0000313" key="3">
    <source>
        <dbReference type="Proteomes" id="UP001059859"/>
    </source>
</evidence>
<reference evidence="2" key="1">
    <citation type="submission" date="2022-09" db="EMBL/GenBank/DDBJ databases">
        <title>Novel species in genus Arthrobacter.</title>
        <authorList>
            <person name="Liu Y."/>
        </authorList>
    </citation>
    <scope>NUCLEOTIDE SEQUENCE</scope>
    <source>
        <strain evidence="2">Zg-Y815</strain>
    </source>
</reference>
<feature type="region of interest" description="Disordered" evidence="1">
    <location>
        <begin position="218"/>
        <end position="268"/>
    </location>
</feature>
<evidence type="ECO:0000256" key="1">
    <source>
        <dbReference type="SAM" id="MobiDB-lite"/>
    </source>
</evidence>
<keyword evidence="3" id="KW-1185">Reference proteome</keyword>
<sequence length="268" mass="29285">MFGSGSGPFINLNWAGRVEKPETVAARLAGTMSLLSAWTGLQWYHDTGERNSTAVSYEVVPAEQQSLTGLINPRTARERDAAPQLSSYFMSMRSSPDPNGTYMVLLSGSAGSDQELTNQVKLQLADDFPVGVPPEAARWFLDLVRLWEPDRARLSSQSVEQEIWLTRAAYLSWTSAKAYPEPLSDKEVRIPFGDGGLGIARTWTVEGIAALDRDLRHAGAPKASNRPPTQNQPQFPSGYPKELDSLARELDCSGRDSVTGRESPSGTV</sequence>